<dbReference type="OrthoDB" id="3794199at2759"/>
<evidence type="ECO:0000256" key="1">
    <source>
        <dbReference type="SAM" id="MobiDB-lite"/>
    </source>
</evidence>
<sequence length="424" mass="46339">MLAFSWITQLVTAVFITVHDYTWLLTDPTAHYALIEANCTIPTPSCLRTAKVVHRQVIQEQLDHYWCTVNEEIAKVEHEKQVKDDHDRYIAQQLAKGDKWDRWEVSPPTINVHNHQHQHLHQTLNNFINPTLIAPTFISTCTAPPKIPGLDVKLLAAKYRPTATAELADVDAAFTKAQLKALLVVTILLGLIILILIRILRFFISLLPPLSKPEASGPPPRPSPPPPTPKNPTPRHYVTPKTSPWPPRASRYSSVKDSPLPASKLGDAISAVTVEDPVSPPPAAQVDNAPRELYSDVSPPLSSPLSPQALERPLEPSMGIDTEPAPSLPATAPSPAVEDEDEDEDEMQNILLDMLDEWDAEASESPLESSTGNIDISAPPVEPETAPSAAAEGGQPKRKILPLRKRRAAAPQPAAPKLGSDEAK</sequence>
<gene>
    <name evidence="3" type="ORF">EKO04_005181</name>
</gene>
<evidence type="ECO:0000256" key="2">
    <source>
        <dbReference type="SAM" id="Phobius"/>
    </source>
</evidence>
<comment type="caution">
    <text evidence="3">The sequence shown here is derived from an EMBL/GenBank/DDBJ whole genome shotgun (WGS) entry which is preliminary data.</text>
</comment>
<organism evidence="3 4">
    <name type="scientific">Ascochyta lentis</name>
    <dbReference type="NCBI Taxonomy" id="205686"/>
    <lineage>
        <taxon>Eukaryota</taxon>
        <taxon>Fungi</taxon>
        <taxon>Dikarya</taxon>
        <taxon>Ascomycota</taxon>
        <taxon>Pezizomycotina</taxon>
        <taxon>Dothideomycetes</taxon>
        <taxon>Pleosporomycetidae</taxon>
        <taxon>Pleosporales</taxon>
        <taxon>Pleosporineae</taxon>
        <taxon>Didymellaceae</taxon>
        <taxon>Ascochyta</taxon>
    </lineage>
</organism>
<reference evidence="3" key="2">
    <citation type="submission" date="2020-09" db="EMBL/GenBank/DDBJ databases">
        <title>Reference genome assembly for Australian Ascochyta lentis isolate Al4.</title>
        <authorList>
            <person name="Lee R.C."/>
            <person name="Farfan-Caceres L.M."/>
            <person name="Debler J.W."/>
            <person name="Williams A.H."/>
            <person name="Henares B.M."/>
        </authorList>
    </citation>
    <scope>NUCLEOTIDE SEQUENCE</scope>
    <source>
        <strain evidence="3">Al4</strain>
    </source>
</reference>
<evidence type="ECO:0000313" key="4">
    <source>
        <dbReference type="Proteomes" id="UP000651452"/>
    </source>
</evidence>
<feature type="transmembrane region" description="Helical" evidence="2">
    <location>
        <begin position="181"/>
        <end position="204"/>
    </location>
</feature>
<name>A0A8H7J694_9PLEO</name>
<evidence type="ECO:0000313" key="3">
    <source>
        <dbReference type="EMBL" id="KAF9696446.1"/>
    </source>
</evidence>
<feature type="compositionally biased region" description="Low complexity" evidence="1">
    <location>
        <begin position="324"/>
        <end position="336"/>
    </location>
</feature>
<feature type="region of interest" description="Disordered" evidence="1">
    <location>
        <begin position="274"/>
        <end position="424"/>
    </location>
</feature>
<feature type="region of interest" description="Disordered" evidence="1">
    <location>
        <begin position="212"/>
        <end position="261"/>
    </location>
</feature>
<feature type="compositionally biased region" description="Acidic residues" evidence="1">
    <location>
        <begin position="337"/>
        <end position="347"/>
    </location>
</feature>
<reference evidence="3" key="1">
    <citation type="submission" date="2018-12" db="EMBL/GenBank/DDBJ databases">
        <authorList>
            <person name="Syme R.A."/>
            <person name="Farfan-Caceres L."/>
            <person name="Lichtenzveig J."/>
        </authorList>
    </citation>
    <scope>NUCLEOTIDE SEQUENCE</scope>
    <source>
        <strain evidence="3">Al4</strain>
    </source>
</reference>
<protein>
    <submittedName>
        <fullName evidence="3">Uncharacterized protein</fullName>
    </submittedName>
</protein>
<feature type="compositionally biased region" description="Pro residues" evidence="1">
    <location>
        <begin position="216"/>
        <end position="232"/>
    </location>
</feature>
<dbReference type="EMBL" id="RZGK01000009">
    <property type="protein sequence ID" value="KAF9696446.1"/>
    <property type="molecule type" value="Genomic_DNA"/>
</dbReference>
<accession>A0A8H7J694</accession>
<keyword evidence="2" id="KW-1133">Transmembrane helix</keyword>
<feature type="compositionally biased region" description="Low complexity" evidence="1">
    <location>
        <begin position="409"/>
        <end position="418"/>
    </location>
</feature>
<keyword evidence="2" id="KW-0812">Transmembrane</keyword>
<keyword evidence="2" id="KW-0472">Membrane</keyword>
<feature type="compositionally biased region" description="Low complexity" evidence="1">
    <location>
        <begin position="298"/>
        <end position="307"/>
    </location>
</feature>
<dbReference type="Proteomes" id="UP000651452">
    <property type="component" value="Unassembled WGS sequence"/>
</dbReference>
<dbReference type="AlphaFoldDB" id="A0A8H7J694"/>
<feature type="compositionally biased region" description="Basic residues" evidence="1">
    <location>
        <begin position="396"/>
        <end position="408"/>
    </location>
</feature>
<keyword evidence="4" id="KW-1185">Reference proteome</keyword>
<proteinExistence type="predicted"/>